<dbReference type="AlphaFoldDB" id="A0A6V8L7R2"/>
<keyword evidence="3" id="KW-1185">Reference proteome</keyword>
<evidence type="ECO:0000313" key="2">
    <source>
        <dbReference type="EMBL" id="GFJ93292.1"/>
    </source>
</evidence>
<dbReference type="RefSeq" id="WP_246278239.1">
    <property type="nucleotide sequence ID" value="NZ_BAABJB010000055.1"/>
</dbReference>
<name>A0A6V8L7R2_9ACTN</name>
<protein>
    <recommendedName>
        <fullName evidence="4">Secreted protein/lipoprotein</fullName>
    </recommendedName>
</protein>
<reference evidence="2 3" key="2">
    <citation type="submission" date="2020-03" db="EMBL/GenBank/DDBJ databases">
        <authorList>
            <person name="Ichikawa N."/>
            <person name="Kimura A."/>
            <person name="Kitahashi Y."/>
            <person name="Uohara A."/>
        </authorList>
    </citation>
    <scope>NUCLEOTIDE SEQUENCE [LARGE SCALE GENOMIC DNA]</scope>
    <source>
        <strain evidence="2 3">NBRC 108638</strain>
    </source>
</reference>
<organism evidence="2 3">
    <name type="scientific">Phytohabitans rumicis</name>
    <dbReference type="NCBI Taxonomy" id="1076125"/>
    <lineage>
        <taxon>Bacteria</taxon>
        <taxon>Bacillati</taxon>
        <taxon>Actinomycetota</taxon>
        <taxon>Actinomycetes</taxon>
        <taxon>Micromonosporales</taxon>
        <taxon>Micromonosporaceae</taxon>
    </lineage>
</organism>
<feature type="region of interest" description="Disordered" evidence="1">
    <location>
        <begin position="10"/>
        <end position="36"/>
    </location>
</feature>
<reference evidence="2 3" key="1">
    <citation type="submission" date="2020-03" db="EMBL/GenBank/DDBJ databases">
        <title>Whole genome shotgun sequence of Phytohabitans rumicis NBRC 108638.</title>
        <authorList>
            <person name="Komaki H."/>
            <person name="Tamura T."/>
        </authorList>
    </citation>
    <scope>NUCLEOTIDE SEQUENCE [LARGE SCALE GENOMIC DNA]</scope>
    <source>
        <strain evidence="2 3">NBRC 108638</strain>
    </source>
</reference>
<evidence type="ECO:0008006" key="4">
    <source>
        <dbReference type="Google" id="ProtNLM"/>
    </source>
</evidence>
<accession>A0A6V8L7R2</accession>
<dbReference type="EMBL" id="BLPG01000001">
    <property type="protein sequence ID" value="GFJ93292.1"/>
    <property type="molecule type" value="Genomic_DNA"/>
</dbReference>
<gene>
    <name evidence="2" type="ORF">Prum_069340</name>
</gene>
<sequence length="171" mass="17724">MSVLALAAAGCSDTTSPASDDPASAPSLSAPPQSMRSAAEAQALAAWQGMWQAYARAGLTANSADPDLARYARDRALATLTAGLKSYKDKGQVLKGEIVTDPRVSNATPDVDPTTVTITDCVDDSRFLVYKASGELLNDIPGGRRSALATVTKSNGGWKVSSFGVQDPDTC</sequence>
<evidence type="ECO:0000313" key="3">
    <source>
        <dbReference type="Proteomes" id="UP000482960"/>
    </source>
</evidence>
<comment type="caution">
    <text evidence="2">The sequence shown here is derived from an EMBL/GenBank/DDBJ whole genome shotgun (WGS) entry which is preliminary data.</text>
</comment>
<evidence type="ECO:0000256" key="1">
    <source>
        <dbReference type="SAM" id="MobiDB-lite"/>
    </source>
</evidence>
<feature type="compositionally biased region" description="Low complexity" evidence="1">
    <location>
        <begin position="12"/>
        <end position="36"/>
    </location>
</feature>
<dbReference type="Proteomes" id="UP000482960">
    <property type="component" value="Unassembled WGS sequence"/>
</dbReference>
<proteinExistence type="predicted"/>